<protein>
    <submittedName>
        <fullName evidence="1">Uncharacterized protein</fullName>
    </submittedName>
</protein>
<accession>A0A6J5ND48</accession>
<organism evidence="1">
    <name type="scientific">uncultured Caudovirales phage</name>
    <dbReference type="NCBI Taxonomy" id="2100421"/>
    <lineage>
        <taxon>Viruses</taxon>
        <taxon>Duplodnaviria</taxon>
        <taxon>Heunggongvirae</taxon>
        <taxon>Uroviricota</taxon>
        <taxon>Caudoviricetes</taxon>
        <taxon>Peduoviridae</taxon>
        <taxon>Maltschvirus</taxon>
        <taxon>Maltschvirus maltsch</taxon>
    </lineage>
</organism>
<gene>
    <name evidence="1" type="ORF">UFOVP683_38</name>
</gene>
<reference evidence="1" key="1">
    <citation type="submission" date="2020-04" db="EMBL/GenBank/DDBJ databases">
        <authorList>
            <person name="Chiriac C."/>
            <person name="Salcher M."/>
            <person name="Ghai R."/>
            <person name="Kavagutti S V."/>
        </authorList>
    </citation>
    <scope>NUCLEOTIDE SEQUENCE</scope>
</reference>
<name>A0A6J5ND48_9CAUD</name>
<evidence type="ECO:0000313" key="1">
    <source>
        <dbReference type="EMBL" id="CAB4157660.1"/>
    </source>
</evidence>
<dbReference type="EMBL" id="LR796653">
    <property type="protein sequence ID" value="CAB4157660.1"/>
    <property type="molecule type" value="Genomic_DNA"/>
</dbReference>
<proteinExistence type="predicted"/>
<sequence>MYCKDCKFYKYDRTDNIMDEQIYEVKMKIKRGKCLNENLKYGWQLENESQLIYVDSEDWSADLYVGELFGCVHFEEGEKEK</sequence>